<dbReference type="InterPro" id="IPR032466">
    <property type="entry name" value="Metal_Hydrolase"/>
</dbReference>
<dbReference type="RefSeq" id="WP_345001111.1">
    <property type="nucleotide sequence ID" value="NZ_BAABFR010000137.1"/>
</dbReference>
<keyword evidence="4" id="KW-1185">Reference proteome</keyword>
<evidence type="ECO:0000313" key="3">
    <source>
        <dbReference type="EMBL" id="GAA4405386.1"/>
    </source>
</evidence>
<evidence type="ECO:0000256" key="1">
    <source>
        <dbReference type="ARBA" id="ARBA00023239"/>
    </source>
</evidence>
<dbReference type="Proteomes" id="UP001500635">
    <property type="component" value="Unassembled WGS sequence"/>
</dbReference>
<reference evidence="4" key="1">
    <citation type="journal article" date="2019" name="Int. J. Syst. Evol. Microbiol.">
        <title>The Global Catalogue of Microorganisms (GCM) 10K type strain sequencing project: providing services to taxonomists for standard genome sequencing and annotation.</title>
        <authorList>
            <consortium name="The Broad Institute Genomics Platform"/>
            <consortium name="The Broad Institute Genome Sequencing Center for Infectious Disease"/>
            <person name="Wu L."/>
            <person name="Ma J."/>
        </authorList>
    </citation>
    <scope>NUCLEOTIDE SEQUENCE [LARGE SCALE GENOMIC DNA]</scope>
    <source>
        <strain evidence="4">JCM 17688</strain>
    </source>
</reference>
<dbReference type="InterPro" id="IPR032465">
    <property type="entry name" value="ACMSD"/>
</dbReference>
<comment type="caution">
    <text evidence="3">The sequence shown here is derived from an EMBL/GenBank/DDBJ whole genome shotgun (WGS) entry which is preliminary data.</text>
</comment>
<accession>A0ABP8KF61</accession>
<keyword evidence="1" id="KW-0456">Lyase</keyword>
<dbReference type="EMBL" id="BAABFR010000137">
    <property type="protein sequence ID" value="GAA4405386.1"/>
    <property type="molecule type" value="Genomic_DNA"/>
</dbReference>
<sequence length="338" mass="36616">MRVIALEEHLVLPEVAAANRDLPPDLRSGFDLLSVRRDELAADLADLEDRRIAFMDTYGIDVQVLSHSGPGAQRLAPDQATELTRHINDTVAGAVARHPDRFAAFATLPTPAPDEAADELARCVGELGFCGAMVHGHTGGRYLDRPEFDPILAAAAELGVPLYLHPGEPPAPVRAAYYSDLGVGERSPLVEQLFATAGWGWHVDAAVHALRLVLTGAFDRHPELQIILGHWGELIPYYLGRIDQVMSGVSSHLAKPVGTYLQEHVYITPAGLETVPPLLLALSTFGADRILYSVDYPYSAGRTAGWDFIESAPLSELDKAKIAHLNAERLLPGLPRGE</sequence>
<gene>
    <name evidence="3" type="ORF">GCM10023147_48510</name>
</gene>
<dbReference type="Gene3D" id="3.20.20.140">
    <property type="entry name" value="Metal-dependent hydrolases"/>
    <property type="match status" value="1"/>
</dbReference>
<dbReference type="PANTHER" id="PTHR21240:SF30">
    <property type="entry name" value="AMIDOHYDROLASE-RELATED DOMAIN-CONTAINING PROTEIN-RELATED"/>
    <property type="match status" value="1"/>
</dbReference>
<protein>
    <submittedName>
        <fullName evidence="3">Amidohydrolase family protein</fullName>
    </submittedName>
</protein>
<dbReference type="Pfam" id="PF04909">
    <property type="entry name" value="Amidohydro_2"/>
    <property type="match status" value="1"/>
</dbReference>
<organism evidence="3 4">
    <name type="scientific">Tsukamurella soli</name>
    <dbReference type="NCBI Taxonomy" id="644556"/>
    <lineage>
        <taxon>Bacteria</taxon>
        <taxon>Bacillati</taxon>
        <taxon>Actinomycetota</taxon>
        <taxon>Actinomycetes</taxon>
        <taxon>Mycobacteriales</taxon>
        <taxon>Tsukamurellaceae</taxon>
        <taxon>Tsukamurella</taxon>
    </lineage>
</organism>
<dbReference type="InterPro" id="IPR006680">
    <property type="entry name" value="Amidohydro-rel"/>
</dbReference>
<evidence type="ECO:0000313" key="4">
    <source>
        <dbReference type="Proteomes" id="UP001500635"/>
    </source>
</evidence>
<feature type="domain" description="Amidohydrolase-related" evidence="2">
    <location>
        <begin position="47"/>
        <end position="332"/>
    </location>
</feature>
<dbReference type="PANTHER" id="PTHR21240">
    <property type="entry name" value="2-AMINO-3-CARBOXYLMUCONATE-6-SEMIALDEHYDE DECARBOXYLASE"/>
    <property type="match status" value="1"/>
</dbReference>
<evidence type="ECO:0000259" key="2">
    <source>
        <dbReference type="Pfam" id="PF04909"/>
    </source>
</evidence>
<name>A0ABP8KF61_9ACTN</name>
<proteinExistence type="predicted"/>
<dbReference type="SUPFAM" id="SSF51556">
    <property type="entry name" value="Metallo-dependent hydrolases"/>
    <property type="match status" value="1"/>
</dbReference>